<evidence type="ECO:0000256" key="1">
    <source>
        <dbReference type="SAM" id="MobiDB-lite"/>
    </source>
</evidence>
<keyword evidence="3" id="KW-0131">Cell cycle</keyword>
<reference evidence="3 4" key="1">
    <citation type="submission" date="2020-02" db="EMBL/GenBank/DDBJ databases">
        <title>Sequencing the genomes of 1000 actinobacteria strains.</title>
        <authorList>
            <person name="Klenk H.-P."/>
        </authorList>
    </citation>
    <scope>NUCLEOTIDE SEQUENCE [LARGE SCALE GENOMIC DNA]</scope>
    <source>
        <strain evidence="3 4">DSM 27960</strain>
    </source>
</reference>
<dbReference type="GO" id="GO:0051301">
    <property type="term" value="P:cell division"/>
    <property type="evidence" value="ECO:0007669"/>
    <property type="project" value="UniProtKB-KW"/>
</dbReference>
<feature type="compositionally biased region" description="Low complexity" evidence="1">
    <location>
        <begin position="29"/>
        <end position="59"/>
    </location>
</feature>
<dbReference type="EMBL" id="JAAMOX010000001">
    <property type="protein sequence ID" value="NIH52140.1"/>
    <property type="molecule type" value="Genomic_DNA"/>
</dbReference>
<proteinExistence type="predicted"/>
<keyword evidence="2" id="KW-1133">Transmembrane helix</keyword>
<organism evidence="3 4">
    <name type="scientific">Lysinibacter cavernae</name>
    <dbReference type="NCBI Taxonomy" id="1640652"/>
    <lineage>
        <taxon>Bacteria</taxon>
        <taxon>Bacillati</taxon>
        <taxon>Actinomycetota</taxon>
        <taxon>Actinomycetes</taxon>
        <taxon>Micrococcales</taxon>
        <taxon>Microbacteriaceae</taxon>
        <taxon>Lysinibacter</taxon>
    </lineage>
</organism>
<keyword evidence="3" id="KW-0132">Cell division</keyword>
<dbReference type="InterPro" id="IPR007060">
    <property type="entry name" value="FtsL/DivIC"/>
</dbReference>
<feature type="region of interest" description="Disordered" evidence="1">
    <location>
        <begin position="1"/>
        <end position="101"/>
    </location>
</feature>
<feature type="compositionally biased region" description="Polar residues" evidence="1">
    <location>
        <begin position="1"/>
        <end position="22"/>
    </location>
</feature>
<evidence type="ECO:0000313" key="4">
    <source>
        <dbReference type="Proteomes" id="UP000541033"/>
    </source>
</evidence>
<dbReference type="AlphaFoldDB" id="A0A7X5QY61"/>
<gene>
    <name evidence="3" type="ORF">FHX76_000008</name>
</gene>
<dbReference type="Pfam" id="PF04977">
    <property type="entry name" value="DivIC"/>
    <property type="match status" value="1"/>
</dbReference>
<dbReference type="Proteomes" id="UP000541033">
    <property type="component" value="Unassembled WGS sequence"/>
</dbReference>
<sequence length="270" mass="28766">MSTRQPFDSAASSENDLPNESSPADHGAAHTTAESASPAESAASGDHAAASESLESPSAGVTTSAETDSDEPFISTATLKGTARRPTTPPVATKKKRRASDDGDFRSWFKGLHFSGFSIIMIGLLALGVFVVSPSLTVYLDQRQQIAALEASVAQKEALLKSATDEEARWQDPAYVRSEARNRLFYVMPGENQLVVINDVEVREQDRVKATVDLQRTETDWVKSLAYSLLTAGTTNDDATTLDPASPDPAQTPQAPQDQAPADTPEGTGD</sequence>
<comment type="caution">
    <text evidence="3">The sequence shown here is derived from an EMBL/GenBank/DDBJ whole genome shotgun (WGS) entry which is preliminary data.</text>
</comment>
<feature type="region of interest" description="Disordered" evidence="1">
    <location>
        <begin position="235"/>
        <end position="270"/>
    </location>
</feature>
<evidence type="ECO:0000256" key="2">
    <source>
        <dbReference type="SAM" id="Phobius"/>
    </source>
</evidence>
<keyword evidence="2" id="KW-0472">Membrane</keyword>
<feature type="transmembrane region" description="Helical" evidence="2">
    <location>
        <begin position="116"/>
        <end position="140"/>
    </location>
</feature>
<accession>A0A7X5QY61</accession>
<protein>
    <submittedName>
        <fullName evidence="3">Cell division protein FtsB</fullName>
    </submittedName>
</protein>
<feature type="compositionally biased region" description="Low complexity" evidence="1">
    <location>
        <begin position="243"/>
        <end position="270"/>
    </location>
</feature>
<name>A0A7X5QY61_9MICO</name>
<keyword evidence="4" id="KW-1185">Reference proteome</keyword>
<evidence type="ECO:0000313" key="3">
    <source>
        <dbReference type="EMBL" id="NIH52140.1"/>
    </source>
</evidence>
<keyword evidence="2" id="KW-0812">Transmembrane</keyword>
<dbReference type="RefSeq" id="WP_167146256.1">
    <property type="nucleotide sequence ID" value="NZ_JAAMOX010000001.1"/>
</dbReference>